<evidence type="ECO:0000259" key="2">
    <source>
        <dbReference type="PROSITE" id="PS50846"/>
    </source>
</evidence>
<gene>
    <name evidence="3" type="ORF">C41B8_16689</name>
</gene>
<dbReference type="Pfam" id="PF00403">
    <property type="entry name" value="HMA"/>
    <property type="match status" value="1"/>
</dbReference>
<name>A0A084IH86_SALHC</name>
<keyword evidence="4" id="KW-1185">Reference proteome</keyword>
<dbReference type="eggNOG" id="COG2608">
    <property type="taxonomic scope" value="Bacteria"/>
</dbReference>
<dbReference type="AlphaFoldDB" id="A0A084IH86"/>
<dbReference type="PROSITE" id="PS50846">
    <property type="entry name" value="HMA_2"/>
    <property type="match status" value="1"/>
</dbReference>
<reference evidence="3 4" key="1">
    <citation type="submission" date="2013-03" db="EMBL/GenBank/DDBJ databases">
        <title>Salinisphaera hydrothermalis C41B8 Genome Sequencing.</title>
        <authorList>
            <person name="Li C."/>
            <person name="Lai Q."/>
            <person name="Shao Z."/>
        </authorList>
    </citation>
    <scope>NUCLEOTIDE SEQUENCE [LARGE SCALE GENOMIC DNA]</scope>
    <source>
        <strain evidence="3 4">C41B8</strain>
    </source>
</reference>
<dbReference type="EMBL" id="APNK01000040">
    <property type="protein sequence ID" value="KEZ76070.1"/>
    <property type="molecule type" value="Genomic_DNA"/>
</dbReference>
<feature type="domain" description="HMA" evidence="2">
    <location>
        <begin position="8"/>
        <end position="72"/>
    </location>
</feature>
<evidence type="ECO:0000313" key="3">
    <source>
        <dbReference type="EMBL" id="KEZ76070.1"/>
    </source>
</evidence>
<dbReference type="STRING" id="1304275.C41B8_16689"/>
<sequence>MDQAKEDEMTELKIEGMSCQHCVAAVNEALAEVNGVERVVDVDLNSGIAKIEGDADTEALLAAVREEGYEATMA</sequence>
<dbReference type="GO" id="GO:0046872">
    <property type="term" value="F:metal ion binding"/>
    <property type="evidence" value="ECO:0007669"/>
    <property type="project" value="UniProtKB-KW"/>
</dbReference>
<evidence type="ECO:0000313" key="4">
    <source>
        <dbReference type="Proteomes" id="UP000028302"/>
    </source>
</evidence>
<keyword evidence="1" id="KW-0479">Metal-binding</keyword>
<dbReference type="InterPro" id="IPR017969">
    <property type="entry name" value="Heavy-metal-associated_CS"/>
</dbReference>
<dbReference type="Proteomes" id="UP000028302">
    <property type="component" value="Unassembled WGS sequence"/>
</dbReference>
<evidence type="ECO:0000256" key="1">
    <source>
        <dbReference type="ARBA" id="ARBA00022723"/>
    </source>
</evidence>
<dbReference type="InterPro" id="IPR006121">
    <property type="entry name" value="HMA_dom"/>
</dbReference>
<organism evidence="3 4">
    <name type="scientific">Salinisphaera hydrothermalis (strain C41B8)</name>
    <dbReference type="NCBI Taxonomy" id="1304275"/>
    <lineage>
        <taxon>Bacteria</taxon>
        <taxon>Pseudomonadati</taxon>
        <taxon>Pseudomonadota</taxon>
        <taxon>Gammaproteobacteria</taxon>
        <taxon>Salinisphaerales</taxon>
        <taxon>Salinisphaeraceae</taxon>
        <taxon>Salinisphaera</taxon>
    </lineage>
</organism>
<accession>A0A084IH86</accession>
<dbReference type="SUPFAM" id="SSF55008">
    <property type="entry name" value="HMA, heavy metal-associated domain"/>
    <property type="match status" value="1"/>
</dbReference>
<proteinExistence type="predicted"/>
<dbReference type="PROSITE" id="PS01047">
    <property type="entry name" value="HMA_1"/>
    <property type="match status" value="1"/>
</dbReference>
<dbReference type="Gene3D" id="3.30.70.100">
    <property type="match status" value="1"/>
</dbReference>
<comment type="caution">
    <text evidence="3">The sequence shown here is derived from an EMBL/GenBank/DDBJ whole genome shotgun (WGS) entry which is preliminary data.</text>
</comment>
<dbReference type="CDD" id="cd00371">
    <property type="entry name" value="HMA"/>
    <property type="match status" value="1"/>
</dbReference>
<dbReference type="InterPro" id="IPR036163">
    <property type="entry name" value="HMA_dom_sf"/>
</dbReference>
<protein>
    <submittedName>
        <fullName evidence="3">Copper chaperone</fullName>
    </submittedName>
</protein>